<dbReference type="InterPro" id="IPR002933">
    <property type="entry name" value="Peptidase_M20"/>
</dbReference>
<name>R4YU88_OLEAN</name>
<dbReference type="AlphaFoldDB" id="R4YU88"/>
<dbReference type="NCBIfam" id="NF003474">
    <property type="entry name" value="PRK05111.1"/>
    <property type="match status" value="1"/>
</dbReference>
<dbReference type="Gene3D" id="3.30.70.360">
    <property type="match status" value="1"/>
</dbReference>
<dbReference type="HOGENOM" id="CLU_021802_2_4_6"/>
<evidence type="ECO:0000313" key="12">
    <source>
        <dbReference type="Proteomes" id="UP000032749"/>
    </source>
</evidence>
<evidence type="ECO:0000256" key="7">
    <source>
        <dbReference type="ARBA" id="ARBA00022801"/>
    </source>
</evidence>
<dbReference type="CDD" id="cd03894">
    <property type="entry name" value="M20_ArgE"/>
    <property type="match status" value="1"/>
</dbReference>
<dbReference type="FunFam" id="3.30.70.360:FF:000003">
    <property type="entry name" value="Acetylornithine deacetylase"/>
    <property type="match status" value="1"/>
</dbReference>
<dbReference type="NCBIfam" id="TIGR01892">
    <property type="entry name" value="AcOrn-deacetyl"/>
    <property type="match status" value="1"/>
</dbReference>
<dbReference type="SUPFAM" id="SSF53187">
    <property type="entry name" value="Zn-dependent exopeptidases"/>
    <property type="match status" value="1"/>
</dbReference>
<dbReference type="OrthoDB" id="3665926at2"/>
<dbReference type="InterPro" id="IPR050072">
    <property type="entry name" value="Peptidase_M20A"/>
</dbReference>
<dbReference type="EC" id="3.5.1.16" evidence="11"/>
<dbReference type="STRING" id="698738.OLEAN_C35020"/>
<dbReference type="PANTHER" id="PTHR43808">
    <property type="entry name" value="ACETYLORNITHINE DEACETYLASE"/>
    <property type="match status" value="1"/>
</dbReference>
<dbReference type="Gene3D" id="3.40.630.10">
    <property type="entry name" value="Zn peptidases"/>
    <property type="match status" value="1"/>
</dbReference>
<keyword evidence="8" id="KW-0862">Zinc</keyword>
<accession>R4YU88</accession>
<evidence type="ECO:0000256" key="6">
    <source>
        <dbReference type="ARBA" id="ARBA00022723"/>
    </source>
</evidence>
<evidence type="ECO:0000256" key="3">
    <source>
        <dbReference type="ARBA" id="ARBA00022490"/>
    </source>
</evidence>
<dbReference type="Pfam" id="PF01546">
    <property type="entry name" value="Peptidase_M20"/>
    <property type="match status" value="1"/>
</dbReference>
<dbReference type="EMBL" id="FO203512">
    <property type="protein sequence ID" value="CCK77678.1"/>
    <property type="molecule type" value="Genomic_DNA"/>
</dbReference>
<reference evidence="11 12" key="1">
    <citation type="journal article" date="2013" name="Nat. Commun.">
        <title>Genome sequence and functional genomic analysis of the oil-degrading bacterium Oleispira antarctica.</title>
        <authorList>
            <person name="Kube M."/>
            <person name="Chernikova T.N."/>
            <person name="Al-Ramahi Y."/>
            <person name="Beloqui A."/>
            <person name="Lopez-Cortez N."/>
            <person name="Guazzaroni M.E."/>
            <person name="Heipieper H.J."/>
            <person name="Klages S."/>
            <person name="Kotsyurbenko O.R."/>
            <person name="Langer I."/>
            <person name="Nechitaylo T.Y."/>
            <person name="Lunsdorf H."/>
            <person name="Fernandez M."/>
            <person name="Juarez S."/>
            <person name="Ciordia S."/>
            <person name="Singer A."/>
            <person name="Kagan O."/>
            <person name="Egorova O."/>
            <person name="Petit P.A."/>
            <person name="Stogios P."/>
            <person name="Kim Y."/>
            <person name="Tchigvintsev A."/>
            <person name="Flick R."/>
            <person name="Denaro R."/>
            <person name="Genovese M."/>
            <person name="Albar J.P."/>
            <person name="Reva O.N."/>
            <person name="Martinez-Gomariz M."/>
            <person name="Tran H."/>
            <person name="Ferrer M."/>
            <person name="Savchenko A."/>
            <person name="Yakunin A.F."/>
            <person name="Yakimov M.M."/>
            <person name="Golyshina O.V."/>
            <person name="Reinhardt R."/>
            <person name="Golyshin P.N."/>
        </authorList>
    </citation>
    <scope>NUCLEOTIDE SEQUENCE [LARGE SCALE GENOMIC DNA]</scope>
</reference>
<keyword evidence="3" id="KW-0963">Cytoplasm</keyword>
<dbReference type="InterPro" id="IPR036264">
    <property type="entry name" value="Bact_exopeptidase_dim_dom"/>
</dbReference>
<dbReference type="PANTHER" id="PTHR43808:SF1">
    <property type="entry name" value="ACETYLORNITHINE DEACETYLASE"/>
    <property type="match status" value="1"/>
</dbReference>
<dbReference type="GO" id="GO:0046872">
    <property type="term" value="F:metal ion binding"/>
    <property type="evidence" value="ECO:0007669"/>
    <property type="project" value="UniProtKB-KW"/>
</dbReference>
<dbReference type="GO" id="GO:0005737">
    <property type="term" value="C:cytoplasm"/>
    <property type="evidence" value="ECO:0007669"/>
    <property type="project" value="UniProtKB-SubCell"/>
</dbReference>
<comment type="similarity">
    <text evidence="2">Belongs to the peptidase M20A family. ArgE subfamily.</text>
</comment>
<dbReference type="GO" id="GO:0008777">
    <property type="term" value="F:acetylornithine deacetylase activity"/>
    <property type="evidence" value="ECO:0007669"/>
    <property type="project" value="UniProtKB-EC"/>
</dbReference>
<keyword evidence="12" id="KW-1185">Reference proteome</keyword>
<evidence type="ECO:0000256" key="5">
    <source>
        <dbReference type="ARBA" id="ARBA00022605"/>
    </source>
</evidence>
<sequence length="395" mass="43363">MSHLISRFQQLIAAPSISSALPEYDSSNKAVIDLLAEWLTPLGFDCEIMRVPKERLGEPDKYNLIATLGSGPGGLVLSGHTDTVPCNPERWSSDPFKLTERDGKLYGLGTCDMKGFFALAIEAIENILNQLGNPKKLDLQQPLIILATADEECSMSGARVLVEQGRPKGRYAIIGEPTGLKPIRMHKGIMMETIRLTGNAGHSSNPSLGINAIDAMHDVITELKAYRLQLAKENHNQDFEIDIPTLNFGCLHGGDNPNRICGSCELAFDLRALPGMNNDQLRAEMEARLKPIASRHNVKFELEALFPGVPSFATDKNADLVKLAEKLTNHQAHAVAFATEAPFMQQLGMETLILGPGSIDQAHQLDEFISLDQIQPTVELLSQFINEYCIKSHSV</sequence>
<evidence type="ECO:0000256" key="9">
    <source>
        <dbReference type="ARBA" id="ARBA00023285"/>
    </source>
</evidence>
<evidence type="ECO:0000256" key="8">
    <source>
        <dbReference type="ARBA" id="ARBA00022833"/>
    </source>
</evidence>
<feature type="domain" description="Peptidase M20 dimerisation" evidence="10">
    <location>
        <begin position="185"/>
        <end position="294"/>
    </location>
</feature>
<evidence type="ECO:0000256" key="4">
    <source>
        <dbReference type="ARBA" id="ARBA00022571"/>
    </source>
</evidence>
<keyword evidence="5" id="KW-0028">Amino-acid biosynthesis</keyword>
<evidence type="ECO:0000259" key="10">
    <source>
        <dbReference type="Pfam" id="PF07687"/>
    </source>
</evidence>
<dbReference type="KEGG" id="oai:OLEAN_C35020"/>
<keyword evidence="4" id="KW-0055">Arginine biosynthesis</keyword>
<dbReference type="PATRIC" id="fig|698738.3.peg.3644"/>
<evidence type="ECO:0000256" key="1">
    <source>
        <dbReference type="ARBA" id="ARBA00004496"/>
    </source>
</evidence>
<dbReference type="SUPFAM" id="SSF55031">
    <property type="entry name" value="Bacterial exopeptidase dimerisation domain"/>
    <property type="match status" value="1"/>
</dbReference>
<dbReference type="GO" id="GO:0006526">
    <property type="term" value="P:L-arginine biosynthetic process"/>
    <property type="evidence" value="ECO:0007669"/>
    <property type="project" value="UniProtKB-KW"/>
</dbReference>
<comment type="subcellular location">
    <subcellularLocation>
        <location evidence="1">Cytoplasm</location>
    </subcellularLocation>
</comment>
<evidence type="ECO:0000313" key="11">
    <source>
        <dbReference type="EMBL" id="CCK77678.1"/>
    </source>
</evidence>
<keyword evidence="7 11" id="KW-0378">Hydrolase</keyword>
<dbReference type="InterPro" id="IPR010169">
    <property type="entry name" value="AcOrn-deacetyl"/>
</dbReference>
<keyword evidence="9" id="KW-0170">Cobalt</keyword>
<dbReference type="InterPro" id="IPR011650">
    <property type="entry name" value="Peptidase_M20_dimer"/>
</dbReference>
<keyword evidence="6" id="KW-0479">Metal-binding</keyword>
<protein>
    <submittedName>
        <fullName evidence="11">Acetylornithine deacetylase</fullName>
        <ecNumber evidence="11">3.5.1.16</ecNumber>
    </submittedName>
</protein>
<gene>
    <name evidence="11" type="primary">argE</name>
    <name evidence="11" type="ORF">OLEAN_C35020</name>
</gene>
<dbReference type="Pfam" id="PF07687">
    <property type="entry name" value="M20_dimer"/>
    <property type="match status" value="1"/>
</dbReference>
<organism evidence="11 12">
    <name type="scientific">Oleispira antarctica RB-8</name>
    <dbReference type="NCBI Taxonomy" id="698738"/>
    <lineage>
        <taxon>Bacteria</taxon>
        <taxon>Pseudomonadati</taxon>
        <taxon>Pseudomonadota</taxon>
        <taxon>Gammaproteobacteria</taxon>
        <taxon>Oceanospirillales</taxon>
        <taxon>Oceanospirillaceae</taxon>
        <taxon>Oleispira</taxon>
    </lineage>
</organism>
<dbReference type="Proteomes" id="UP000032749">
    <property type="component" value="Chromosome"/>
</dbReference>
<proteinExistence type="inferred from homology"/>
<evidence type="ECO:0000256" key="2">
    <source>
        <dbReference type="ARBA" id="ARBA00005691"/>
    </source>
</evidence>